<proteinExistence type="predicted"/>
<name>X1T7S5_9ZZZZ</name>
<protein>
    <submittedName>
        <fullName evidence="1">Uncharacterized protein</fullName>
    </submittedName>
</protein>
<accession>X1T7S5</accession>
<dbReference type="EMBL" id="BARW01012384">
    <property type="protein sequence ID" value="GAI83595.1"/>
    <property type="molecule type" value="Genomic_DNA"/>
</dbReference>
<evidence type="ECO:0000313" key="1">
    <source>
        <dbReference type="EMBL" id="GAI83595.1"/>
    </source>
</evidence>
<reference evidence="1" key="1">
    <citation type="journal article" date="2014" name="Front. Microbiol.">
        <title>High frequency of phylogenetically diverse reductive dehalogenase-homologous genes in deep subseafloor sedimentary metagenomes.</title>
        <authorList>
            <person name="Kawai M."/>
            <person name="Futagami T."/>
            <person name="Toyoda A."/>
            <person name="Takaki Y."/>
            <person name="Nishi S."/>
            <person name="Hori S."/>
            <person name="Arai W."/>
            <person name="Tsubouchi T."/>
            <person name="Morono Y."/>
            <person name="Uchiyama I."/>
            <person name="Ito T."/>
            <person name="Fujiyama A."/>
            <person name="Inagaki F."/>
            <person name="Takami H."/>
        </authorList>
    </citation>
    <scope>NUCLEOTIDE SEQUENCE</scope>
    <source>
        <strain evidence="1">Expedition CK06-06</strain>
    </source>
</reference>
<gene>
    <name evidence="1" type="ORF">S12H4_23349</name>
</gene>
<sequence>MAETMKAIITAPDEIPVRAGFFTDFEDRLVSGALTEDGTQYSSEVTTGAADTDVTVLSKLINPVLEGRILLVEFGLTADFKAVSSGTADLIWKWQARNKDGTWVDLHPAVNETDIGTTYKSRTRSGYFTPEANFQDVPFEVRLILQCNELDEGRARVKNSSYVRVIYRV</sequence>
<dbReference type="AlphaFoldDB" id="X1T7S5"/>
<organism evidence="1">
    <name type="scientific">marine sediment metagenome</name>
    <dbReference type="NCBI Taxonomy" id="412755"/>
    <lineage>
        <taxon>unclassified sequences</taxon>
        <taxon>metagenomes</taxon>
        <taxon>ecological metagenomes</taxon>
    </lineage>
</organism>
<comment type="caution">
    <text evidence="1">The sequence shown here is derived from an EMBL/GenBank/DDBJ whole genome shotgun (WGS) entry which is preliminary data.</text>
</comment>
<feature type="non-terminal residue" evidence="1">
    <location>
        <position position="169"/>
    </location>
</feature>